<evidence type="ECO:0000259" key="2">
    <source>
        <dbReference type="Pfam" id="PF12325"/>
    </source>
</evidence>
<dbReference type="GO" id="GO:0005794">
    <property type="term" value="C:Golgi apparatus"/>
    <property type="evidence" value="ECO:0007669"/>
    <property type="project" value="TreeGrafter"/>
</dbReference>
<keyword evidence="1" id="KW-0175">Coiled coil</keyword>
<dbReference type="EMBL" id="KZ512202">
    <property type="protein sequence ID" value="PKU31837.1"/>
    <property type="molecule type" value="Genomic_DNA"/>
</dbReference>
<sequence length="264" mass="30755">MSHNHVTVLKCSEMFRMKEESSSLSSLKEEFAQRIADAEKKLQLACKERDAAKKAKEELGLALEKAQDEARQQQEALAIQVADLRLALQRAEQQAARKEDYLRQEIGELQQVRQQIDDTNLYEVELEGLKDEYAKTLEDAKKEKALLATQLEMEKMKVEQERKKAVFVQEAAKEKLEIGNLEKTRSIMAEELVKLTNQNDELEEKVKEIPKLRAQLKDLDQRYNTILQMYGEKAEEAEELRLDLEDVKNMYKTQIDELLKQRQN</sequence>
<accession>A0A2I0TDG4</accession>
<evidence type="ECO:0000313" key="4">
    <source>
        <dbReference type="Proteomes" id="UP000233556"/>
    </source>
</evidence>
<dbReference type="OrthoDB" id="74178at2759"/>
<dbReference type="GO" id="GO:0005783">
    <property type="term" value="C:endoplasmic reticulum"/>
    <property type="evidence" value="ECO:0007669"/>
    <property type="project" value="TreeGrafter"/>
</dbReference>
<gene>
    <name evidence="3" type="ORF">llap_17858</name>
</gene>
<dbReference type="Pfam" id="PF12325">
    <property type="entry name" value="TMF_TATA_bd"/>
    <property type="match status" value="1"/>
</dbReference>
<feature type="coiled-coil region" evidence="1">
    <location>
        <begin position="28"/>
        <end position="261"/>
    </location>
</feature>
<evidence type="ECO:0000313" key="3">
    <source>
        <dbReference type="EMBL" id="PKU31837.1"/>
    </source>
</evidence>
<organism evidence="3 4">
    <name type="scientific">Limosa lapponica baueri</name>
    <dbReference type="NCBI Taxonomy" id="1758121"/>
    <lineage>
        <taxon>Eukaryota</taxon>
        <taxon>Metazoa</taxon>
        <taxon>Chordata</taxon>
        <taxon>Craniata</taxon>
        <taxon>Vertebrata</taxon>
        <taxon>Euteleostomi</taxon>
        <taxon>Archelosauria</taxon>
        <taxon>Archosauria</taxon>
        <taxon>Dinosauria</taxon>
        <taxon>Saurischia</taxon>
        <taxon>Theropoda</taxon>
        <taxon>Coelurosauria</taxon>
        <taxon>Aves</taxon>
        <taxon>Neognathae</taxon>
        <taxon>Neoaves</taxon>
        <taxon>Charadriiformes</taxon>
        <taxon>Scolopacidae</taxon>
        <taxon>Limosa</taxon>
    </lineage>
</organism>
<keyword evidence="4" id="KW-1185">Reference proteome</keyword>
<dbReference type="Proteomes" id="UP000233556">
    <property type="component" value="Unassembled WGS sequence"/>
</dbReference>
<dbReference type="InterPro" id="IPR052602">
    <property type="entry name" value="Growth_transcription_reg"/>
</dbReference>
<proteinExistence type="predicted"/>
<feature type="domain" description="TATA element modulatory factor 1 TATA binding" evidence="2">
    <location>
        <begin position="170"/>
        <end position="258"/>
    </location>
</feature>
<name>A0A2I0TDG4_LIMLA</name>
<dbReference type="PANTHER" id="PTHR46515:SF1">
    <property type="entry name" value="TATA ELEMENT MODULATORY FACTOR"/>
    <property type="match status" value="1"/>
</dbReference>
<reference evidence="4" key="1">
    <citation type="submission" date="2017-11" db="EMBL/GenBank/DDBJ databases">
        <authorList>
            <person name="Lima N.C."/>
            <person name="Parody-Merino A.M."/>
            <person name="Battley P.F."/>
            <person name="Fidler A.E."/>
            <person name="Prosdocimi F."/>
        </authorList>
    </citation>
    <scope>NUCLEOTIDE SEQUENCE [LARGE SCALE GENOMIC DNA]</scope>
</reference>
<dbReference type="AlphaFoldDB" id="A0A2I0TDG4"/>
<evidence type="ECO:0000256" key="1">
    <source>
        <dbReference type="SAM" id="Coils"/>
    </source>
</evidence>
<protein>
    <recommendedName>
        <fullName evidence="2">TATA element modulatory factor 1 TATA binding domain-containing protein</fullName>
    </recommendedName>
</protein>
<dbReference type="PANTHER" id="PTHR46515">
    <property type="entry name" value="TATA ELEMENT MODULATORY FACTOR TMF1"/>
    <property type="match status" value="1"/>
</dbReference>
<dbReference type="InterPro" id="IPR022091">
    <property type="entry name" value="TMF_TATA-bd"/>
</dbReference>
<reference evidence="4" key="2">
    <citation type="submission" date="2017-12" db="EMBL/GenBank/DDBJ databases">
        <title>Genome sequence of the Bar-tailed Godwit (Limosa lapponica baueri).</title>
        <authorList>
            <person name="Lima N.C.B."/>
            <person name="Parody-Merino A.M."/>
            <person name="Battley P.F."/>
            <person name="Fidler A.E."/>
            <person name="Prosdocimi F."/>
        </authorList>
    </citation>
    <scope>NUCLEOTIDE SEQUENCE [LARGE SCALE GENOMIC DNA]</scope>
</reference>